<organism evidence="1 2">
    <name type="scientific">Panagrolaimus sp. JU765</name>
    <dbReference type="NCBI Taxonomy" id="591449"/>
    <lineage>
        <taxon>Eukaryota</taxon>
        <taxon>Metazoa</taxon>
        <taxon>Ecdysozoa</taxon>
        <taxon>Nematoda</taxon>
        <taxon>Chromadorea</taxon>
        <taxon>Rhabditida</taxon>
        <taxon>Tylenchina</taxon>
        <taxon>Panagrolaimomorpha</taxon>
        <taxon>Panagrolaimoidea</taxon>
        <taxon>Panagrolaimidae</taxon>
        <taxon>Panagrolaimus</taxon>
    </lineage>
</organism>
<proteinExistence type="predicted"/>
<accession>A0AC34QZT6</accession>
<protein>
    <submittedName>
        <fullName evidence="2">Uncharacterized protein</fullName>
    </submittedName>
</protein>
<evidence type="ECO:0000313" key="2">
    <source>
        <dbReference type="WBParaSite" id="JU765_v2.g20741.t1"/>
    </source>
</evidence>
<sequence>MLIFLVFGLASATLTENEGSRTAFLNCVASKIPQDMGNAAHDFVRVLDLKNGPFFDASVVDAEQLRNLCSNAADELEAMKAAYQNCAQVDQELSKAMIGSILASQYLCQNVDDTIAKQKCILPILKDLQETRFMGQSPKHLLVGPIGLLCQHATGFYHAYGKRLKECNFNKDILIGYENYSFLGLTAKKDLPRMNYEKCAYRPAFP</sequence>
<dbReference type="Proteomes" id="UP000887576">
    <property type="component" value="Unplaced"/>
</dbReference>
<dbReference type="WBParaSite" id="JU765_v2.g20741.t1">
    <property type="protein sequence ID" value="JU765_v2.g20741.t1"/>
    <property type="gene ID" value="JU765_v2.g20741"/>
</dbReference>
<evidence type="ECO:0000313" key="1">
    <source>
        <dbReference type="Proteomes" id="UP000887576"/>
    </source>
</evidence>
<name>A0AC34QZT6_9BILA</name>
<reference evidence="2" key="1">
    <citation type="submission" date="2022-11" db="UniProtKB">
        <authorList>
            <consortium name="WormBaseParasite"/>
        </authorList>
    </citation>
    <scope>IDENTIFICATION</scope>
</reference>